<dbReference type="PANTHER" id="PTHR23120">
    <property type="entry name" value="MAESTRO-RELATED HEAT DOMAIN-CONTAINING"/>
    <property type="match status" value="1"/>
</dbReference>
<feature type="domain" description="Maestro/Maestro-like HEAT-repeats" evidence="4">
    <location>
        <begin position="653"/>
        <end position="915"/>
    </location>
</feature>
<dbReference type="InterPro" id="IPR016024">
    <property type="entry name" value="ARM-type_fold"/>
</dbReference>
<dbReference type="InterPro" id="IPR045206">
    <property type="entry name" value="Maestro_heat-like_prot"/>
</dbReference>
<dbReference type="InterPro" id="IPR055408">
    <property type="entry name" value="HEAT_MROH2B-like"/>
</dbReference>
<proteinExistence type="predicted"/>
<organism evidence="5 6">
    <name type="scientific">Spermophilus dauricus</name>
    <name type="common">Daurian ground squirrel</name>
    <dbReference type="NCBI Taxonomy" id="99837"/>
    <lineage>
        <taxon>Eukaryota</taxon>
        <taxon>Metazoa</taxon>
        <taxon>Chordata</taxon>
        <taxon>Craniata</taxon>
        <taxon>Vertebrata</taxon>
        <taxon>Euteleostomi</taxon>
        <taxon>Mammalia</taxon>
        <taxon>Eutheria</taxon>
        <taxon>Euarchontoglires</taxon>
        <taxon>Glires</taxon>
        <taxon>Rodentia</taxon>
        <taxon>Sciuromorpha</taxon>
        <taxon>Sciuridae</taxon>
        <taxon>Xerinae</taxon>
        <taxon>Marmotini</taxon>
        <taxon>Spermophilus</taxon>
    </lineage>
</organism>
<dbReference type="InterPro" id="IPR048465">
    <property type="entry name" value="Maestro-like_HEAT"/>
</dbReference>
<evidence type="ECO:0000313" key="6">
    <source>
        <dbReference type="Proteomes" id="UP000694422"/>
    </source>
</evidence>
<dbReference type="Pfam" id="PF21047">
    <property type="entry name" value="HEAT_Maestro"/>
    <property type="match status" value="1"/>
</dbReference>
<dbReference type="Gene3D" id="1.25.10.10">
    <property type="entry name" value="Leucine-rich Repeat Variant"/>
    <property type="match status" value="1"/>
</dbReference>
<dbReference type="PANTHER" id="PTHR23120:SF3">
    <property type="entry name" value="MAESTRO HEAT-LIKE REPEAT FAMILY MEMBER 4"/>
    <property type="match status" value="1"/>
</dbReference>
<evidence type="ECO:0000313" key="5">
    <source>
        <dbReference type="Ensembl" id="ENSSDAP00000019804.1"/>
    </source>
</evidence>
<dbReference type="SUPFAM" id="SSF48371">
    <property type="entry name" value="ARM repeat"/>
    <property type="match status" value="1"/>
</dbReference>
<feature type="domain" description="MROH2B-like HEAT-repeats" evidence="3">
    <location>
        <begin position="18"/>
        <end position="86"/>
    </location>
</feature>
<feature type="domain" description="Maestro-like HEAT-repeats" evidence="2">
    <location>
        <begin position="296"/>
        <end position="463"/>
    </location>
</feature>
<dbReference type="InterPro" id="IPR011989">
    <property type="entry name" value="ARM-like"/>
</dbReference>
<evidence type="ECO:0000256" key="1">
    <source>
        <dbReference type="ARBA" id="ARBA00022737"/>
    </source>
</evidence>
<dbReference type="InterPro" id="IPR055406">
    <property type="entry name" value="HEAT_Maestro"/>
</dbReference>
<evidence type="ECO:0008006" key="7">
    <source>
        <dbReference type="Google" id="ProtNLM"/>
    </source>
</evidence>
<evidence type="ECO:0000259" key="4">
    <source>
        <dbReference type="Pfam" id="PF23227"/>
    </source>
</evidence>
<evidence type="ECO:0000259" key="3">
    <source>
        <dbReference type="Pfam" id="PF23210"/>
    </source>
</evidence>
<dbReference type="Ensembl" id="ENSSDAT00000022659.1">
    <property type="protein sequence ID" value="ENSSDAP00000019804.1"/>
    <property type="gene ID" value="ENSSDAG00000017959.1"/>
</dbReference>
<dbReference type="GO" id="GO:0005794">
    <property type="term" value="C:Golgi apparatus"/>
    <property type="evidence" value="ECO:0007669"/>
    <property type="project" value="TreeGrafter"/>
</dbReference>
<feature type="domain" description="MROH2B-like HEAT-repeats" evidence="3">
    <location>
        <begin position="99"/>
        <end position="228"/>
    </location>
</feature>
<dbReference type="Pfam" id="PF23210">
    <property type="entry name" value="HEAT_Maestro_2"/>
    <property type="match status" value="2"/>
</dbReference>
<keyword evidence="6" id="KW-1185">Reference proteome</keyword>
<keyword evidence="1" id="KW-0677">Repeat</keyword>
<sequence>MAVYGASSWVLPRGQRSRPSAQVFLFQLYGVFLRECGDMELVKWHLTCLLESSHLSCSQREGIALSVGLASTTHLEEVWALLEHMGRTRFLRWALPSPESQDEILESSFLSASILLTRVLRKEYGAQNYKFTQTPELIQCLLCILQKEPDFLATLCRQKTILVIVGLSNLRPSLKPLVKSRILQTCLRSVYLLPPIEELKSKSPPLEPAPDALYAKTVRALDLLLQNFFLENPSMDELSFLLQHTERWLKSDRSHERKRAVLSIFLLLQYVVDSLKFTVSPRPPSGTPRWGEDPQQCVSLLLHLVVEQKGRALEFMPWNKAKHFEVKVSKEWEMKLGHMVKAFRKDLTVAQHTQLVLTLLHGLHSHSHLRCDLASRLLLMIFQDAGIKPEQVAEILHSLLQELPGIRFKNVYKTMMKAIAALGNQHTQEVVEVTLSLSHPFERWILSLWRTLATNQQLARKVMTILYMKLKLRPSREFIQPTRQAQLVCLKALNTIYELLYTQEYRGTVRWAFAGVLMGLLTQLHYLLELGMVEGMSDYQEDILDDKPLGPCRTCLEALKGLFWTTNYWEVFAHVKLLNGWECLECLETYPQGVTLLARAMSHYDCEVKAILGQAIIFLKNSEERDNLVAILIISEFLNSPDVFQHVNQRSMVNFMNLNLKNSNPLVRAMSLQALSSILMHPKKGTLRQRSRLLELLDSFLQPEPNDPLGLMQILGDILHRLGDQGVGAVILKIAQHLQLFFEDVSAEVRGCAIFLFGDVIHRGGKKFRQALKTFAFQALVPLLFHLADSCPEVVMKTKLTFLRCAILLKWEFRKELFSKLAWGRGLGAENDVFIYMIESNFGNYHQFFMQALTYLHSPHRNLKLAAMRFIGGMLQDYFADLCFYLKKGDIKTLKKSLKTLREDPDSMCRRFYLNFTGDIMELSHYVT</sequence>
<dbReference type="Pfam" id="PF23227">
    <property type="entry name" value="HEAT_MROH2B_C"/>
    <property type="match status" value="1"/>
</dbReference>
<dbReference type="AlphaFoldDB" id="A0A8C9Q4W9"/>
<name>A0A8C9Q4W9_SPEDA</name>
<reference evidence="5" key="1">
    <citation type="submission" date="2025-08" db="UniProtKB">
        <authorList>
            <consortium name="Ensembl"/>
        </authorList>
    </citation>
    <scope>IDENTIFICATION</scope>
</reference>
<dbReference type="Proteomes" id="UP000694422">
    <property type="component" value="Unplaced"/>
</dbReference>
<evidence type="ECO:0000259" key="2">
    <source>
        <dbReference type="Pfam" id="PF21047"/>
    </source>
</evidence>
<protein>
    <recommendedName>
        <fullName evidence="7">Maestro heat-like repeat family member 5</fullName>
    </recommendedName>
</protein>
<reference evidence="5" key="2">
    <citation type="submission" date="2025-09" db="UniProtKB">
        <authorList>
            <consortium name="Ensembl"/>
        </authorList>
    </citation>
    <scope>IDENTIFICATION</scope>
</reference>
<accession>A0A8C9Q4W9</accession>